<reference evidence="4 5" key="1">
    <citation type="submission" date="2018-04" db="EMBL/GenBank/DDBJ databases">
        <title>Halococcoides cellulosivorans gen. nov., sp. nov., an extremely halophilic cellulose-utilizing haloarchaeon from hypersaline lakes.</title>
        <authorList>
            <person name="Sorokin D.Y."/>
            <person name="Toshchakov S.V."/>
            <person name="Samarov N.I."/>
            <person name="Korzhenkov A."/>
            <person name="Kublanov I.V."/>
        </authorList>
    </citation>
    <scope>NUCLEOTIDE SEQUENCE [LARGE SCALE GENOMIC DNA]</scope>
    <source>
        <strain evidence="4 5">HArcel1</strain>
    </source>
</reference>
<keyword evidence="5" id="KW-1185">Reference proteome</keyword>
<name>A0A2R4WYF1_9EURY</name>
<dbReference type="InterPro" id="IPR011991">
    <property type="entry name" value="ArsR-like_HTH"/>
</dbReference>
<dbReference type="Pfam" id="PF01978">
    <property type="entry name" value="TrmB"/>
    <property type="match status" value="1"/>
</dbReference>
<dbReference type="EMBL" id="CP028858">
    <property type="protein sequence ID" value="AWB26577.1"/>
    <property type="molecule type" value="Genomic_DNA"/>
</dbReference>
<dbReference type="SUPFAM" id="SSF159071">
    <property type="entry name" value="TrmB C-terminal domain-like"/>
    <property type="match status" value="1"/>
</dbReference>
<dbReference type="SUPFAM" id="SSF46785">
    <property type="entry name" value="Winged helix' DNA-binding domain"/>
    <property type="match status" value="1"/>
</dbReference>
<comment type="similarity">
    <text evidence="1">Belongs to the transcriptional regulator TrmB family.</text>
</comment>
<dbReference type="InterPro" id="IPR002831">
    <property type="entry name" value="Tscrpt_reg_TrmB_N"/>
</dbReference>
<dbReference type="InterPro" id="IPR036388">
    <property type="entry name" value="WH-like_DNA-bd_sf"/>
</dbReference>
<feature type="domain" description="Transcription regulator TrmB C-terminal" evidence="3">
    <location>
        <begin position="111"/>
        <end position="343"/>
    </location>
</feature>
<dbReference type="AlphaFoldDB" id="A0A2R4WYF1"/>
<accession>A0A2R4WYF1</accession>
<dbReference type="NCBIfam" id="NF047392">
    <property type="entry name" value="TransRegTrmBHalo"/>
    <property type="match status" value="1"/>
</dbReference>
<dbReference type="Gene3D" id="2.30.30.690">
    <property type="match status" value="1"/>
</dbReference>
<dbReference type="InterPro" id="IPR036390">
    <property type="entry name" value="WH_DNA-bd_sf"/>
</dbReference>
<dbReference type="Pfam" id="PF11495">
    <property type="entry name" value="Regulator_TrmB"/>
    <property type="match status" value="1"/>
</dbReference>
<evidence type="ECO:0000313" key="5">
    <source>
        <dbReference type="Proteomes" id="UP000244727"/>
    </source>
</evidence>
<organism evidence="4 5">
    <name type="scientific">Halococcoides cellulosivorans</name>
    <dbReference type="NCBI Taxonomy" id="1679096"/>
    <lineage>
        <taxon>Archaea</taxon>
        <taxon>Methanobacteriati</taxon>
        <taxon>Methanobacteriota</taxon>
        <taxon>Stenosarchaea group</taxon>
        <taxon>Halobacteria</taxon>
        <taxon>Halobacteriales</taxon>
        <taxon>Haloarculaceae</taxon>
        <taxon>Halococcoides</taxon>
    </lineage>
</organism>
<evidence type="ECO:0000313" key="4">
    <source>
        <dbReference type="EMBL" id="AWB26577.1"/>
    </source>
</evidence>
<dbReference type="InterPro" id="IPR021586">
    <property type="entry name" value="Tscrpt_reg_TrmB_C"/>
</dbReference>
<proteinExistence type="inferred from homology"/>
<evidence type="ECO:0000256" key="1">
    <source>
        <dbReference type="ARBA" id="ARBA00007287"/>
    </source>
</evidence>
<dbReference type="Proteomes" id="UP000244727">
    <property type="component" value="Chromosome"/>
</dbReference>
<evidence type="ECO:0000259" key="3">
    <source>
        <dbReference type="Pfam" id="PF11495"/>
    </source>
</evidence>
<dbReference type="InterPro" id="IPR051797">
    <property type="entry name" value="TrmB-like"/>
</dbReference>
<gene>
    <name evidence="4" type="ORF">HARCEL1_02045</name>
</gene>
<dbReference type="GeneID" id="36511250"/>
<dbReference type="Gene3D" id="1.10.10.10">
    <property type="entry name" value="Winged helix-like DNA-binding domain superfamily/Winged helix DNA-binding domain"/>
    <property type="match status" value="1"/>
</dbReference>
<dbReference type="PANTHER" id="PTHR34293">
    <property type="entry name" value="HTH-TYPE TRANSCRIPTIONAL REGULATOR TRMBL2"/>
    <property type="match status" value="1"/>
</dbReference>
<dbReference type="RefSeq" id="WP_108380946.1">
    <property type="nucleotide sequence ID" value="NZ_CP028858.1"/>
</dbReference>
<evidence type="ECO:0000259" key="2">
    <source>
        <dbReference type="Pfam" id="PF01978"/>
    </source>
</evidence>
<feature type="domain" description="Transcription regulator TrmB N-terminal" evidence="2">
    <location>
        <begin position="12"/>
        <end position="79"/>
    </location>
</feature>
<dbReference type="CDD" id="cd00090">
    <property type="entry name" value="HTH_ARSR"/>
    <property type="match status" value="1"/>
</dbReference>
<sequence>MTDDLLDSLETLSDRLDFGEYEAAAYLTILEHGELTASEIADQTDIPQPRVYDTVRDLSDRGLVEVNESRPMKVLAIDPADAFDEYRVSFSTVVEGLTERYTQPARESEGISLVRSRPTILRYIEDILDAAEYELLLSLTPDLLDRYEDLLAAKIDDSVGVEIMISPSVEVPDADAYDYREVATAVRARRGVTSPVIAIADGQYAIYATREGVRGAEDRYGVIFDRSELGFLLSSFLNTVLWSTAETVLSYGEIPTFPRRYATIRRCVSELQSVEGPLYARIEGRDIVTGNPRVLTGKVSETAIDSNRVTASLQVETATETVEVGGQLAALEDIEAHEITIDRDPLD</sequence>
<dbReference type="KEGG" id="harc:HARCEL1_02045"/>
<protein>
    <submittedName>
        <fullName evidence="4">ArsR family transcriptional regulator</fullName>
    </submittedName>
</protein>
<dbReference type="PANTHER" id="PTHR34293:SF1">
    <property type="entry name" value="HTH-TYPE TRANSCRIPTIONAL REGULATOR TRMBL2"/>
    <property type="match status" value="1"/>
</dbReference>